<comment type="caution">
    <text evidence="2">The sequence shown here is derived from an EMBL/GenBank/DDBJ whole genome shotgun (WGS) entry which is preliminary data.</text>
</comment>
<name>A0AAV0K2Q8_9ROSI</name>
<reference evidence="2" key="1">
    <citation type="submission" date="2022-08" db="EMBL/GenBank/DDBJ databases">
        <authorList>
            <person name="Gutierrez-Valencia J."/>
        </authorList>
    </citation>
    <scope>NUCLEOTIDE SEQUENCE</scope>
</reference>
<proteinExistence type="predicted"/>
<feature type="compositionally biased region" description="Basic and acidic residues" evidence="1">
    <location>
        <begin position="60"/>
        <end position="96"/>
    </location>
</feature>
<accession>A0AAV0K2Q8</accession>
<feature type="region of interest" description="Disordered" evidence="1">
    <location>
        <begin position="1"/>
        <end position="96"/>
    </location>
</feature>
<dbReference type="EMBL" id="CAMGYJ010000005">
    <property type="protein sequence ID" value="CAI0415759.1"/>
    <property type="molecule type" value="Genomic_DNA"/>
</dbReference>
<dbReference type="Proteomes" id="UP001154282">
    <property type="component" value="Unassembled WGS sequence"/>
</dbReference>
<protein>
    <submittedName>
        <fullName evidence="2">Uncharacterized protein</fullName>
    </submittedName>
</protein>
<keyword evidence="3" id="KW-1185">Reference proteome</keyword>
<dbReference type="AlphaFoldDB" id="A0AAV0K2Q8"/>
<feature type="compositionally biased region" description="Basic residues" evidence="1">
    <location>
        <begin position="10"/>
        <end position="21"/>
    </location>
</feature>
<gene>
    <name evidence="2" type="ORF">LITE_LOCUS16746</name>
</gene>
<sequence>MLCHGVDTRRKPRGVKRRRLPRRDEQGRSRGGAHVRSSSFSSRREGANRGPRRLCGLLQRRMEDSGISRRDERDRRRASQGVRDRRAGDQSPENRA</sequence>
<organism evidence="2 3">
    <name type="scientific">Linum tenue</name>
    <dbReference type="NCBI Taxonomy" id="586396"/>
    <lineage>
        <taxon>Eukaryota</taxon>
        <taxon>Viridiplantae</taxon>
        <taxon>Streptophyta</taxon>
        <taxon>Embryophyta</taxon>
        <taxon>Tracheophyta</taxon>
        <taxon>Spermatophyta</taxon>
        <taxon>Magnoliopsida</taxon>
        <taxon>eudicotyledons</taxon>
        <taxon>Gunneridae</taxon>
        <taxon>Pentapetalae</taxon>
        <taxon>rosids</taxon>
        <taxon>fabids</taxon>
        <taxon>Malpighiales</taxon>
        <taxon>Linaceae</taxon>
        <taxon>Linum</taxon>
    </lineage>
</organism>
<evidence type="ECO:0000256" key="1">
    <source>
        <dbReference type="SAM" id="MobiDB-lite"/>
    </source>
</evidence>
<evidence type="ECO:0000313" key="3">
    <source>
        <dbReference type="Proteomes" id="UP001154282"/>
    </source>
</evidence>
<evidence type="ECO:0000313" key="2">
    <source>
        <dbReference type="EMBL" id="CAI0415759.1"/>
    </source>
</evidence>